<dbReference type="Proteomes" id="UP000316181">
    <property type="component" value="Unassembled WGS sequence"/>
</dbReference>
<comment type="caution">
    <text evidence="1">The sequence shown here is derived from an EMBL/GenBank/DDBJ whole genome shotgun (WGS) entry which is preliminary data.</text>
</comment>
<dbReference type="EMBL" id="VFNV01000001">
    <property type="protein sequence ID" value="TQK76859.1"/>
    <property type="molecule type" value="Genomic_DNA"/>
</dbReference>
<organism evidence="1 2">
    <name type="scientific">Rarobacter incanus</name>
    <dbReference type="NCBI Taxonomy" id="153494"/>
    <lineage>
        <taxon>Bacteria</taxon>
        <taxon>Bacillati</taxon>
        <taxon>Actinomycetota</taxon>
        <taxon>Actinomycetes</taxon>
        <taxon>Micrococcales</taxon>
        <taxon>Rarobacteraceae</taxon>
        <taxon>Rarobacter</taxon>
    </lineage>
</organism>
<evidence type="ECO:0000313" key="2">
    <source>
        <dbReference type="Proteomes" id="UP000316181"/>
    </source>
</evidence>
<keyword evidence="2" id="KW-1185">Reference proteome</keyword>
<reference evidence="1 2" key="1">
    <citation type="submission" date="2019-06" db="EMBL/GenBank/DDBJ databases">
        <title>Sequencing the genomes of 1000 actinobacteria strains.</title>
        <authorList>
            <person name="Klenk H.-P."/>
        </authorList>
    </citation>
    <scope>NUCLEOTIDE SEQUENCE [LARGE SCALE GENOMIC DNA]</scope>
    <source>
        <strain evidence="1 2">DSM 10596</strain>
    </source>
</reference>
<protein>
    <submittedName>
        <fullName evidence="1">Uncharacterized protein</fullName>
    </submittedName>
</protein>
<dbReference type="RefSeq" id="WP_142112422.1">
    <property type="nucleotide sequence ID" value="NZ_BAAATB010000007.1"/>
</dbReference>
<sequence>MPITLSTAELFSAFLEIVEASEQLPPILAEDVRFSFVSSVLESFRAEGLHGLQERGLIRVAATVELDPFLRAVLRTIRIADVRIDIRVEVTGRGIGASVPFLSAFGFDSGESMWTILRNSTDGLNGLHAAARDSALASINETVAAAFDGTDDGTALTVYVLKKMVGRTEALEVARGRTLRGDIEGVGTQSHFRPVGEAMMWDPQLLRASN</sequence>
<gene>
    <name evidence="1" type="ORF">FB389_1554</name>
</gene>
<accession>A0A542SQH4</accession>
<evidence type="ECO:0000313" key="1">
    <source>
        <dbReference type="EMBL" id="TQK76859.1"/>
    </source>
</evidence>
<dbReference type="AlphaFoldDB" id="A0A542SQH4"/>
<proteinExistence type="predicted"/>
<name>A0A542SQH4_9MICO</name>